<evidence type="ECO:0000256" key="1">
    <source>
        <dbReference type="SAM" id="Coils"/>
    </source>
</evidence>
<accession>A0A2G9YSD7</accession>
<keyword evidence="1" id="KW-0175">Coiled coil</keyword>
<proteinExistence type="predicted"/>
<reference evidence="2 3" key="1">
    <citation type="submission" date="2017-09" db="EMBL/GenBank/DDBJ databases">
        <title>Depth-based differentiation of microbial function through sediment-hosted aquifers and enrichment of novel symbionts in the deep terrestrial subsurface.</title>
        <authorList>
            <person name="Probst A.J."/>
            <person name="Ladd B."/>
            <person name="Jarett J.K."/>
            <person name="Geller-Mcgrath D.E."/>
            <person name="Sieber C.M."/>
            <person name="Emerson J.B."/>
            <person name="Anantharaman K."/>
            <person name="Thomas B.C."/>
            <person name="Malmstrom R."/>
            <person name="Stieglmeier M."/>
            <person name="Klingl A."/>
            <person name="Woyke T."/>
            <person name="Ryan C.M."/>
            <person name="Banfield J.F."/>
        </authorList>
    </citation>
    <scope>NUCLEOTIDE SEQUENCE [LARGE SCALE GENOMIC DNA]</scope>
    <source>
        <strain evidence="2">CG23_combo_of_CG06-09_8_20_14_all_40_13</strain>
    </source>
</reference>
<evidence type="ECO:0000313" key="3">
    <source>
        <dbReference type="Proteomes" id="UP000231567"/>
    </source>
</evidence>
<comment type="caution">
    <text evidence="2">The sequence shown here is derived from an EMBL/GenBank/DDBJ whole genome shotgun (WGS) entry which is preliminary data.</text>
</comment>
<evidence type="ECO:0000313" key="2">
    <source>
        <dbReference type="EMBL" id="PIP21633.1"/>
    </source>
</evidence>
<dbReference type="EMBL" id="PCRM01000026">
    <property type="protein sequence ID" value="PIP21633.1"/>
    <property type="molecule type" value="Genomic_DNA"/>
</dbReference>
<name>A0A2G9YSD7_9BACT</name>
<gene>
    <name evidence="2" type="ORF">COX39_01770</name>
</gene>
<protein>
    <submittedName>
        <fullName evidence="2">Uncharacterized protein</fullName>
    </submittedName>
</protein>
<sequence>KDKEAAVKQTKDELQKEIDDLKKQLEEQKQTEETQTAVDEYAGWKTYTNKTIGYSLKYPSDWTAKEVETYSETIDKNVKYITITTPNGKYFLHFGLKKPTNDFEISDRTGIGAGDMKQKTEWTIKILNVSVTPEVLVLQNKVKEIFYNQPSGTTPTCNCQFTATFSYTEKADYNTYDMASLTDERSKVEKILKSVKWL</sequence>
<feature type="coiled-coil region" evidence="1">
    <location>
        <begin position="4"/>
        <end position="38"/>
    </location>
</feature>
<organism evidence="2 3">
    <name type="scientific">Candidatus Nealsonbacteria bacterium CG23_combo_of_CG06-09_8_20_14_all_40_13</name>
    <dbReference type="NCBI Taxonomy" id="1974724"/>
    <lineage>
        <taxon>Bacteria</taxon>
        <taxon>Candidatus Nealsoniibacteriota</taxon>
    </lineage>
</organism>
<dbReference type="Proteomes" id="UP000231567">
    <property type="component" value="Unassembled WGS sequence"/>
</dbReference>
<dbReference type="AlphaFoldDB" id="A0A2G9YSD7"/>
<feature type="non-terminal residue" evidence="2">
    <location>
        <position position="1"/>
    </location>
</feature>